<evidence type="ECO:0000313" key="2">
    <source>
        <dbReference type="EMBL" id="SNS33326.1"/>
    </source>
</evidence>
<dbReference type="RefSeq" id="WP_179224308.1">
    <property type="nucleotide sequence ID" value="NZ_FZOO01000003.1"/>
</dbReference>
<dbReference type="EMBL" id="FZOO01000003">
    <property type="protein sequence ID" value="SNS33326.1"/>
    <property type="molecule type" value="Genomic_DNA"/>
</dbReference>
<gene>
    <name evidence="2" type="ORF">SAMN06893096_103261</name>
</gene>
<feature type="region of interest" description="Disordered" evidence="1">
    <location>
        <begin position="1"/>
        <end position="45"/>
    </location>
</feature>
<sequence>MSSTRAGTTTPVAADLTTGTVQIDPTQPATPALSGTWRPSRPDAP</sequence>
<reference evidence="3" key="1">
    <citation type="submission" date="2017-06" db="EMBL/GenBank/DDBJ databases">
        <authorList>
            <person name="Varghese N."/>
            <person name="Submissions S."/>
        </authorList>
    </citation>
    <scope>NUCLEOTIDE SEQUENCE [LARGE SCALE GENOMIC DNA]</scope>
    <source>
        <strain evidence="3">DSM 46839</strain>
    </source>
</reference>
<organism evidence="2 3">
    <name type="scientific">Geodermatophilus pulveris</name>
    <dbReference type="NCBI Taxonomy" id="1564159"/>
    <lineage>
        <taxon>Bacteria</taxon>
        <taxon>Bacillati</taxon>
        <taxon>Actinomycetota</taxon>
        <taxon>Actinomycetes</taxon>
        <taxon>Geodermatophilales</taxon>
        <taxon>Geodermatophilaceae</taxon>
        <taxon>Geodermatophilus</taxon>
    </lineage>
</organism>
<dbReference type="Proteomes" id="UP000198373">
    <property type="component" value="Unassembled WGS sequence"/>
</dbReference>
<proteinExistence type="predicted"/>
<evidence type="ECO:0000313" key="3">
    <source>
        <dbReference type="Proteomes" id="UP000198373"/>
    </source>
</evidence>
<keyword evidence="3" id="KW-1185">Reference proteome</keyword>
<accession>A0A239DLK3</accession>
<evidence type="ECO:0000256" key="1">
    <source>
        <dbReference type="SAM" id="MobiDB-lite"/>
    </source>
</evidence>
<name>A0A239DLK3_9ACTN</name>
<feature type="compositionally biased region" description="Polar residues" evidence="1">
    <location>
        <begin position="1"/>
        <end position="29"/>
    </location>
</feature>
<dbReference type="AlphaFoldDB" id="A0A239DLK3"/>
<protein>
    <submittedName>
        <fullName evidence="2">Uncharacterized protein</fullName>
    </submittedName>
</protein>